<proteinExistence type="predicted"/>
<dbReference type="EMBL" id="CP127247">
    <property type="protein sequence ID" value="WIY23666.1"/>
    <property type="molecule type" value="Genomic_DNA"/>
</dbReference>
<protein>
    <submittedName>
        <fullName evidence="1">Uncharacterized protein</fullName>
    </submittedName>
</protein>
<dbReference type="Proteomes" id="UP001238334">
    <property type="component" value="Chromosome"/>
</dbReference>
<dbReference type="AlphaFoldDB" id="A0A9Y2KV07"/>
<name>A0A9Y2KV07_9RHOB</name>
<evidence type="ECO:0000313" key="1">
    <source>
        <dbReference type="EMBL" id="WIY23666.1"/>
    </source>
</evidence>
<dbReference type="KEGG" id="ppso:QPJ95_13510"/>
<organism evidence="1 2">
    <name type="scientific">Parasedimentitalea psychrophila</name>
    <dbReference type="NCBI Taxonomy" id="2997337"/>
    <lineage>
        <taxon>Bacteria</taxon>
        <taxon>Pseudomonadati</taxon>
        <taxon>Pseudomonadota</taxon>
        <taxon>Alphaproteobacteria</taxon>
        <taxon>Rhodobacterales</taxon>
        <taxon>Paracoccaceae</taxon>
        <taxon>Parasedimentitalea</taxon>
    </lineage>
</organism>
<evidence type="ECO:0000313" key="2">
    <source>
        <dbReference type="Proteomes" id="UP001238334"/>
    </source>
</evidence>
<keyword evidence="2" id="KW-1185">Reference proteome</keyword>
<sequence length="60" mass="6252">MGEVQALKMAARRGNIGQDLAHLGGLIYGDRSVQIDAVFSPVIGAFVDLSAVVVDGPVKE</sequence>
<reference evidence="1 2" key="1">
    <citation type="submission" date="2023-06" db="EMBL/GenBank/DDBJ databases">
        <title>Parasedimentitalea psychrophila sp. nov., a psychrophilic bacterium isolated from deep-sea sediment.</title>
        <authorList>
            <person name="Li A."/>
        </authorList>
    </citation>
    <scope>NUCLEOTIDE SEQUENCE [LARGE SCALE GENOMIC DNA]</scope>
    <source>
        <strain evidence="1 2">QS115</strain>
    </source>
</reference>
<gene>
    <name evidence="1" type="ORF">QPJ95_13510</name>
</gene>
<accession>A0A9Y2KV07</accession>
<dbReference type="RefSeq" id="WP_270920528.1">
    <property type="nucleotide sequence ID" value="NZ_CP127247.1"/>
</dbReference>